<evidence type="ECO:0000256" key="2">
    <source>
        <dbReference type="ARBA" id="ARBA00023027"/>
    </source>
</evidence>
<dbReference type="EMBL" id="JAEHOE010000039">
    <property type="protein sequence ID" value="KAG2493226.1"/>
    <property type="molecule type" value="Genomic_DNA"/>
</dbReference>
<gene>
    <name evidence="4" type="ORF">HYH03_008642</name>
</gene>
<dbReference type="OrthoDB" id="674948at2759"/>
<evidence type="ECO:0000256" key="1">
    <source>
        <dbReference type="ARBA" id="ARBA00007637"/>
    </source>
</evidence>
<evidence type="ECO:0000313" key="5">
    <source>
        <dbReference type="Proteomes" id="UP000612055"/>
    </source>
</evidence>
<accession>A0A836BXX3</accession>
<evidence type="ECO:0000313" key="4">
    <source>
        <dbReference type="EMBL" id="KAG2493226.1"/>
    </source>
</evidence>
<dbReference type="AlphaFoldDB" id="A0A836BXX3"/>
<comment type="caution">
    <text evidence="4">The sequence shown here is derived from an EMBL/GenBank/DDBJ whole genome shotgun (WGS) entry which is preliminary data.</text>
</comment>
<dbReference type="InterPro" id="IPR036291">
    <property type="entry name" value="NAD(P)-bd_dom_sf"/>
</dbReference>
<protein>
    <submittedName>
        <fullName evidence="4">Uncharacterized protein</fullName>
    </submittedName>
</protein>
<evidence type="ECO:0000256" key="3">
    <source>
        <dbReference type="SAM" id="MobiDB-lite"/>
    </source>
</evidence>
<feature type="compositionally biased region" description="Polar residues" evidence="3">
    <location>
        <begin position="1"/>
        <end position="15"/>
    </location>
</feature>
<name>A0A836BXX3_9CHLO</name>
<dbReference type="Proteomes" id="UP000612055">
    <property type="component" value="Unassembled WGS sequence"/>
</dbReference>
<dbReference type="Gene3D" id="3.40.50.720">
    <property type="entry name" value="NAD(P)-binding Rossmann-like Domain"/>
    <property type="match status" value="1"/>
</dbReference>
<dbReference type="SUPFAM" id="SSF51735">
    <property type="entry name" value="NAD(P)-binding Rossmann-fold domains"/>
    <property type="match status" value="1"/>
</dbReference>
<keyword evidence="2" id="KW-0520">NAD</keyword>
<dbReference type="PANTHER" id="PTHR43574">
    <property type="entry name" value="EPIMERASE-RELATED"/>
    <property type="match status" value="1"/>
</dbReference>
<comment type="similarity">
    <text evidence="1">Belongs to the NAD(P)-dependent epimerase/dehydratase family.</text>
</comment>
<proteinExistence type="inferred from homology"/>
<organism evidence="4 5">
    <name type="scientific">Edaphochlamys debaryana</name>
    <dbReference type="NCBI Taxonomy" id="47281"/>
    <lineage>
        <taxon>Eukaryota</taxon>
        <taxon>Viridiplantae</taxon>
        <taxon>Chlorophyta</taxon>
        <taxon>core chlorophytes</taxon>
        <taxon>Chlorophyceae</taxon>
        <taxon>CS clade</taxon>
        <taxon>Chlamydomonadales</taxon>
        <taxon>Chlamydomonadales incertae sedis</taxon>
        <taxon>Edaphochlamys</taxon>
    </lineage>
</organism>
<keyword evidence="5" id="KW-1185">Reference proteome</keyword>
<feature type="region of interest" description="Disordered" evidence="3">
    <location>
        <begin position="1"/>
        <end position="32"/>
    </location>
</feature>
<reference evidence="4" key="1">
    <citation type="journal article" date="2020" name="bioRxiv">
        <title>Comparative genomics of Chlamydomonas.</title>
        <authorList>
            <person name="Craig R.J."/>
            <person name="Hasan A.R."/>
            <person name="Ness R.W."/>
            <person name="Keightley P.D."/>
        </authorList>
    </citation>
    <scope>NUCLEOTIDE SEQUENCE</scope>
    <source>
        <strain evidence="4">CCAP 11/70</strain>
    </source>
</reference>
<sequence length="376" mass="38161">MLHASTPSACSQVRRSSARPFTPSALPPAGSLSRRTASAAILLAMSTSPACPSPASASPAPRASIATAAAAAAPGQAAARVAGQPANLDLLVVGPGVLGSVLGKDWLGSVEGSSATGLTNTDKSHDRLRAMGLHPATRSSLEATHGGKRYSFVAFCAPPSGSADYVADVKAALALWDGTGSFVFTSSLSVCAVDDGGQVTDAACPLVAEGAAASTDRLLGAEKAVIEGGGNVLRLVGLYHANRGAHTFFIKQGTVARPADYLVNLLHYEDAAGMAAAILRGDGSGPFRGRVFLGTDGHPISFGDMVEACFSSGVFPRVPVAFTGTFPENGQGRGKRVDNSASRAALGGWAPRYASFASFMAQGQGKDFYNTSGLGF</sequence>